<protein>
    <submittedName>
        <fullName evidence="3">Uncharacterized protein</fullName>
    </submittedName>
</protein>
<dbReference type="OrthoDB" id="5984396at2759"/>
<evidence type="ECO:0000313" key="3">
    <source>
        <dbReference type="EMBL" id="CAD2203826.1"/>
    </source>
</evidence>
<name>A0A6V7XWY6_MELEN</name>
<evidence type="ECO:0000313" key="4">
    <source>
        <dbReference type="Proteomes" id="UP000580250"/>
    </source>
</evidence>
<dbReference type="Proteomes" id="UP000580250">
    <property type="component" value="Unassembled WGS sequence"/>
</dbReference>
<keyword evidence="1 2" id="KW-0175">Coiled coil</keyword>
<sequence>MLANNRRIKKAENQQHLFDDNSHLSLNRRWSEQLANCENTNNFVQPENTEEEKEVAKPIAIVGGIGRNGINEEELQTTTNNLLNEQLFVSSFVRAITIPNSQNTEWTDLREFRVKEMNENRQRAAHMENTMRWWLLSAEQWRQKWLNVRNERNRLKEENVRLKKELMEIKNKIKEN</sequence>
<dbReference type="PANTHER" id="PTHR46292:SF1">
    <property type="entry name" value="COILED-COIL DOMAIN-CONTAINING PROTEIN 102A"/>
    <property type="match status" value="1"/>
</dbReference>
<reference evidence="3 4" key="1">
    <citation type="submission" date="2020-08" db="EMBL/GenBank/DDBJ databases">
        <authorList>
            <person name="Koutsovoulos G."/>
            <person name="Danchin GJ E."/>
        </authorList>
    </citation>
    <scope>NUCLEOTIDE SEQUENCE [LARGE SCALE GENOMIC DNA]</scope>
</reference>
<feature type="coiled-coil region" evidence="2">
    <location>
        <begin position="138"/>
        <end position="172"/>
    </location>
</feature>
<comment type="caution">
    <text evidence="3">The sequence shown here is derived from an EMBL/GenBank/DDBJ whole genome shotgun (WGS) entry which is preliminary data.</text>
</comment>
<proteinExistence type="predicted"/>
<evidence type="ECO:0000256" key="1">
    <source>
        <dbReference type="ARBA" id="ARBA00023054"/>
    </source>
</evidence>
<accession>A0A6V7XWY6</accession>
<dbReference type="AlphaFoldDB" id="A0A6V7XWY6"/>
<organism evidence="3 4">
    <name type="scientific">Meloidogyne enterolobii</name>
    <name type="common">Root-knot nematode worm</name>
    <name type="synonym">Meloidogyne mayaguensis</name>
    <dbReference type="NCBI Taxonomy" id="390850"/>
    <lineage>
        <taxon>Eukaryota</taxon>
        <taxon>Metazoa</taxon>
        <taxon>Ecdysozoa</taxon>
        <taxon>Nematoda</taxon>
        <taxon>Chromadorea</taxon>
        <taxon>Rhabditida</taxon>
        <taxon>Tylenchina</taxon>
        <taxon>Tylenchomorpha</taxon>
        <taxon>Tylenchoidea</taxon>
        <taxon>Meloidogynidae</taxon>
        <taxon>Meloidogyninae</taxon>
        <taxon>Meloidogyne</taxon>
    </lineage>
</organism>
<dbReference type="EMBL" id="CAJEWN010002465">
    <property type="protein sequence ID" value="CAD2203826.1"/>
    <property type="molecule type" value="Genomic_DNA"/>
</dbReference>
<gene>
    <name evidence="3" type="ORF">MENT_LOCUS57528</name>
</gene>
<dbReference type="PANTHER" id="PTHR46292">
    <property type="entry name" value="COILED-COIL DOMAIN-CONTAINING PROTEIN 102A"/>
    <property type="match status" value="1"/>
</dbReference>
<evidence type="ECO:0000256" key="2">
    <source>
        <dbReference type="SAM" id="Coils"/>
    </source>
</evidence>